<proteinExistence type="predicted"/>
<name>A0A934VH27_9BACT</name>
<comment type="caution">
    <text evidence="1">The sequence shown here is derived from an EMBL/GenBank/DDBJ whole genome shotgun (WGS) entry which is preliminary data.</text>
</comment>
<dbReference type="RefSeq" id="WP_200390925.1">
    <property type="nucleotide sequence ID" value="NZ_JAENIO010000009.1"/>
</dbReference>
<evidence type="ECO:0000313" key="2">
    <source>
        <dbReference type="Proteomes" id="UP000604083"/>
    </source>
</evidence>
<sequence length="221" mass="24266">MAETPFVAVLTGDLIKSSQLSPDELETVRAQISEAFAELATWDSPTSPVVAGEVDFFRGDSWQAALEQARFALRAVLFLRAHLISQGLSDTRTAIGLGAVDHLDRELISRSSGEAFLLSGHALDKLSPKVNLTAAIARERDGQLHHWLPVVCQLCDSILNRWSRRQAEMMTLALHPADLTHEEISRQLGTSRQNVTATLDSAQGSVLEQVVQVFEKTFPNP</sequence>
<organism evidence="1 2">
    <name type="scientific">Roseibacillus ishigakijimensis</name>
    <dbReference type="NCBI Taxonomy" id="454146"/>
    <lineage>
        <taxon>Bacteria</taxon>
        <taxon>Pseudomonadati</taxon>
        <taxon>Verrucomicrobiota</taxon>
        <taxon>Verrucomicrobiia</taxon>
        <taxon>Verrucomicrobiales</taxon>
        <taxon>Verrucomicrobiaceae</taxon>
        <taxon>Roseibacillus</taxon>
    </lineage>
</organism>
<evidence type="ECO:0000313" key="1">
    <source>
        <dbReference type="EMBL" id="MBK1833493.1"/>
    </source>
</evidence>
<reference evidence="1" key="1">
    <citation type="submission" date="2021-01" db="EMBL/GenBank/DDBJ databases">
        <title>Modified the classification status of verrucomicrobia.</title>
        <authorList>
            <person name="Feng X."/>
        </authorList>
    </citation>
    <scope>NUCLEOTIDE SEQUENCE</scope>
    <source>
        <strain evidence="1">KCTC 12986</strain>
    </source>
</reference>
<keyword evidence="2" id="KW-1185">Reference proteome</keyword>
<gene>
    <name evidence="1" type="ORF">JIN78_05400</name>
</gene>
<protein>
    <recommendedName>
        <fullName evidence="3">SatD family (SatD)</fullName>
    </recommendedName>
</protein>
<accession>A0A934VH27</accession>
<evidence type="ECO:0008006" key="3">
    <source>
        <dbReference type="Google" id="ProtNLM"/>
    </source>
</evidence>
<dbReference type="EMBL" id="JAENIO010000009">
    <property type="protein sequence ID" value="MBK1833493.1"/>
    <property type="molecule type" value="Genomic_DNA"/>
</dbReference>
<dbReference type="AlphaFoldDB" id="A0A934VH27"/>
<dbReference type="Proteomes" id="UP000604083">
    <property type="component" value="Unassembled WGS sequence"/>
</dbReference>